<accession>A0ABQ5MHM4</accession>
<evidence type="ECO:0000313" key="3">
    <source>
        <dbReference type="Proteomes" id="UP001143543"/>
    </source>
</evidence>
<evidence type="ECO:0000259" key="1">
    <source>
        <dbReference type="Pfam" id="PF20448"/>
    </source>
</evidence>
<organism evidence="2 3">
    <name type="scientific">Neptunitalea lumnitzerae</name>
    <dbReference type="NCBI Taxonomy" id="2965509"/>
    <lineage>
        <taxon>Bacteria</taxon>
        <taxon>Pseudomonadati</taxon>
        <taxon>Bacteroidota</taxon>
        <taxon>Flavobacteriia</taxon>
        <taxon>Flavobacteriales</taxon>
        <taxon>Flavobacteriaceae</taxon>
        <taxon>Neptunitalea</taxon>
    </lineage>
</organism>
<comment type="caution">
    <text evidence="2">The sequence shown here is derived from an EMBL/GenBank/DDBJ whole genome shotgun (WGS) entry which is preliminary data.</text>
</comment>
<reference evidence="2" key="1">
    <citation type="submission" date="2022-07" db="EMBL/GenBank/DDBJ databases">
        <title>Taxonomy of Novel Oxalotrophic and Methylotrophic Bacteria.</title>
        <authorList>
            <person name="Sahin N."/>
            <person name="Tani A."/>
        </authorList>
    </citation>
    <scope>NUCLEOTIDE SEQUENCE</scope>
    <source>
        <strain evidence="2">Y10</strain>
    </source>
</reference>
<sequence>MGALLKSIKMRIIILIIVFFSVLGNSYSQVLGEPEIIVPIENQVDFYHNPIEDLLYYKDVNNLLDKFVGTWEVNDGVNYLKISIAKHEHLAMGNKWFKNNDFEDKLILTIVSFKLNGVVKYTNEAGIGGNFVSTENLNAVELNYKEPSLTSCFRRKSGNLTLEVIQNGSTVQLTWTRVNMVYETITTCADGTPNDDSDYLIPENLVLNKL</sequence>
<protein>
    <recommendedName>
        <fullName evidence="1">DUF6705 domain-containing protein</fullName>
    </recommendedName>
</protein>
<dbReference type="Proteomes" id="UP001143543">
    <property type="component" value="Unassembled WGS sequence"/>
</dbReference>
<proteinExistence type="predicted"/>
<feature type="domain" description="DUF6705" evidence="1">
    <location>
        <begin position="10"/>
        <end position="99"/>
    </location>
</feature>
<name>A0ABQ5MHM4_9FLAO</name>
<gene>
    <name evidence="2" type="ORF">Y10_12620</name>
</gene>
<dbReference type="EMBL" id="BRVO01000001">
    <property type="protein sequence ID" value="GLB48894.1"/>
    <property type="molecule type" value="Genomic_DNA"/>
</dbReference>
<dbReference type="InterPro" id="IPR046551">
    <property type="entry name" value="DUF6705"/>
</dbReference>
<dbReference type="Pfam" id="PF20448">
    <property type="entry name" value="DUF6705"/>
    <property type="match status" value="1"/>
</dbReference>
<evidence type="ECO:0000313" key="2">
    <source>
        <dbReference type="EMBL" id="GLB48894.1"/>
    </source>
</evidence>
<keyword evidence="3" id="KW-1185">Reference proteome</keyword>